<dbReference type="PANTHER" id="PTHR30121:SF6">
    <property type="entry name" value="SLR6007 PROTEIN"/>
    <property type="match status" value="1"/>
</dbReference>
<evidence type="ECO:0000313" key="2">
    <source>
        <dbReference type="EMBL" id="GAA3239762.1"/>
    </source>
</evidence>
<evidence type="ECO:0000259" key="1">
    <source>
        <dbReference type="Pfam" id="PF19044"/>
    </source>
</evidence>
<gene>
    <name evidence="2" type="ORF">GCM10010468_76070</name>
</gene>
<dbReference type="Proteomes" id="UP001501237">
    <property type="component" value="Unassembled WGS sequence"/>
</dbReference>
<dbReference type="RefSeq" id="WP_344838686.1">
    <property type="nucleotide sequence ID" value="NZ_BAAAUV010000039.1"/>
</dbReference>
<evidence type="ECO:0000313" key="3">
    <source>
        <dbReference type="Proteomes" id="UP001501237"/>
    </source>
</evidence>
<dbReference type="InterPro" id="IPR043964">
    <property type="entry name" value="P-loop_TraG"/>
</dbReference>
<dbReference type="Pfam" id="PF19044">
    <property type="entry name" value="P-loop_TraG"/>
    <property type="match status" value="2"/>
</dbReference>
<dbReference type="InterPro" id="IPR051162">
    <property type="entry name" value="T4SS_component"/>
</dbReference>
<dbReference type="InterPro" id="IPR027417">
    <property type="entry name" value="P-loop_NTPase"/>
</dbReference>
<dbReference type="SUPFAM" id="SSF52540">
    <property type="entry name" value="P-loop containing nucleoside triphosphate hydrolases"/>
    <property type="match status" value="1"/>
</dbReference>
<organism evidence="2 3">
    <name type="scientific">Actinocorallia longicatena</name>
    <dbReference type="NCBI Taxonomy" id="111803"/>
    <lineage>
        <taxon>Bacteria</taxon>
        <taxon>Bacillati</taxon>
        <taxon>Actinomycetota</taxon>
        <taxon>Actinomycetes</taxon>
        <taxon>Streptosporangiales</taxon>
        <taxon>Thermomonosporaceae</taxon>
        <taxon>Actinocorallia</taxon>
    </lineage>
</organism>
<dbReference type="PANTHER" id="PTHR30121">
    <property type="entry name" value="UNCHARACTERIZED PROTEIN YJGR-RELATED"/>
    <property type="match status" value="1"/>
</dbReference>
<keyword evidence="3" id="KW-1185">Reference proteome</keyword>
<reference evidence="3" key="1">
    <citation type="journal article" date="2019" name="Int. J. Syst. Evol. Microbiol.">
        <title>The Global Catalogue of Microorganisms (GCM) 10K type strain sequencing project: providing services to taxonomists for standard genome sequencing and annotation.</title>
        <authorList>
            <consortium name="The Broad Institute Genomics Platform"/>
            <consortium name="The Broad Institute Genome Sequencing Center for Infectious Disease"/>
            <person name="Wu L."/>
            <person name="Ma J."/>
        </authorList>
    </citation>
    <scope>NUCLEOTIDE SEQUENCE [LARGE SCALE GENOMIC DNA]</scope>
    <source>
        <strain evidence="3">JCM 9377</strain>
    </source>
</reference>
<dbReference type="Gene3D" id="3.40.50.300">
    <property type="entry name" value="P-loop containing nucleotide triphosphate hydrolases"/>
    <property type="match status" value="1"/>
</dbReference>
<proteinExistence type="predicted"/>
<dbReference type="EMBL" id="BAAAUV010000039">
    <property type="protein sequence ID" value="GAA3239762.1"/>
    <property type="molecule type" value="Genomic_DNA"/>
</dbReference>
<sequence>MKIRVKNEHAAGRSRDRRDVAAPTALKVNTASLELPAGVCASFAVAGYPAEVGAGWLSPLTTYAGRLDVSLHVEPIPPRIAAQRLKAQRAKLEAGSRADAAAGKLADFDAETAAQDAADLAASIARGHGRLFRVGLYLTVHAGTLGELEAEIERVKTLAASMLLDAEPTTFRALQGWVATLPLASDPVRLTRAFDTTALAAAFPFTSPDLDAQLDAAPVLLGLNVYSSGVVLWDRFAQDNHNSVTLARSGAGKSYFTKLEISRLLQHGVQVAVVDPEDEYRALTAAVGGRRIPLGSPGVFFNPFDLDPDGPPDALTRRALFFQTLAATMFSEKLEPVTRSVLDRAVIATYARAGITSDPRTWTMPAPLLADLQTTLTEAEGPEAAGLVARLEPFVTGSYAGLFAGPTSSASSGHLTVFSLRDLSDEVKPVGMLLALDAIWRQVVSHERRRRLVVVDEAWTLMQHGEGARFLYRLAKSARKHWAGVAVVTQDAADLLSSDLGRAVVANSATQFLLRQAPQVIEEIAASFDLTDGERAFLLTAAQGEGLVCGAAQGGTGTTRTAFASIASSREHATATTSPAEGEAL</sequence>
<dbReference type="Gene3D" id="1.10.8.730">
    <property type="match status" value="1"/>
</dbReference>
<feature type="domain" description="TraG P-loop" evidence="1">
    <location>
        <begin position="417"/>
        <end position="541"/>
    </location>
</feature>
<name>A0ABP6QLC4_9ACTN</name>
<feature type="domain" description="TraG P-loop" evidence="1">
    <location>
        <begin position="238"/>
        <end position="340"/>
    </location>
</feature>
<accession>A0ABP6QLC4</accession>
<comment type="caution">
    <text evidence="2">The sequence shown here is derived from an EMBL/GenBank/DDBJ whole genome shotgun (WGS) entry which is preliminary data.</text>
</comment>
<protein>
    <recommendedName>
        <fullName evidence="1">TraG P-loop domain-containing protein</fullName>
    </recommendedName>
</protein>